<feature type="compositionally biased region" description="Acidic residues" evidence="1">
    <location>
        <begin position="241"/>
        <end position="256"/>
    </location>
</feature>
<gene>
    <name evidence="2" type="ORF">fHeYen301_28</name>
</gene>
<evidence type="ECO:0000256" key="1">
    <source>
        <dbReference type="SAM" id="MobiDB-lite"/>
    </source>
</evidence>
<dbReference type="Proteomes" id="UP000225269">
    <property type="component" value="Segment"/>
</dbReference>
<protein>
    <submittedName>
        <fullName evidence="2">Uncharacterized protein</fullName>
    </submittedName>
</protein>
<accession>A0A1L7DQG5</accession>
<evidence type="ECO:0000313" key="3">
    <source>
        <dbReference type="Proteomes" id="UP000225269"/>
    </source>
</evidence>
<organism evidence="2 3">
    <name type="scientific">Yersinia phage fHe-Yen3-01</name>
    <dbReference type="NCBI Taxonomy" id="1932893"/>
    <lineage>
        <taxon>Viruses</taxon>
        <taxon>Duplodnaviria</taxon>
        <taxon>Heunggongvirae</taxon>
        <taxon>Uroviricota</taxon>
        <taxon>Caudoviricetes</taxon>
        <taxon>Autographivirales</taxon>
        <taxon>Autonotataviridae</taxon>
        <taxon>Melnykvirinae</taxon>
        <taxon>Pokrovskaiavirus</taxon>
        <taxon>Pokrovskaiavirus fHeYen301</taxon>
    </lineage>
</organism>
<dbReference type="EMBL" id="KY318515">
    <property type="protein sequence ID" value="APU00361.1"/>
    <property type="molecule type" value="Genomic_DNA"/>
</dbReference>
<reference evidence="3" key="1">
    <citation type="submission" date="2016-12" db="EMBL/GenBank/DDBJ databases">
        <title>Characterization and complete genome sequence of Yersinia bacteriophage, fHe-Yen3-01.</title>
        <authorList>
            <person name="Jun J.W."/>
            <person name="Wicklund A."/>
            <person name="Skurnik M."/>
        </authorList>
    </citation>
    <scope>NUCLEOTIDE SEQUENCE [LARGE SCALE GENOMIC DNA]</scope>
</reference>
<feature type="region of interest" description="Disordered" evidence="1">
    <location>
        <begin position="230"/>
        <end position="274"/>
    </location>
</feature>
<keyword evidence="3" id="KW-1185">Reference proteome</keyword>
<proteinExistence type="predicted"/>
<name>A0A1L7DQG5_9CAUD</name>
<sequence>MTTMNARIAARAAAAVERTGDQAVAVEGGGEKKEYKLAPEGKVKARLIGYIERGPQARKPYKGTPKPPINQFILRFALFGSGDTYKNSDGSPITVDSRPFTVGRTELSLALKTFVKMCPKKDASHFMELLNRVFWLNIVHRTGEAKEGKEAPIFVNIDGDIVPAVKDLLDDDDNVIGQTEVACPEADEKLFQIFEWDVPSKEDFESLRPGDQKKIRGSTAFAGSALAALVGEGNPSTTDAPEPEDDGDDNGNEEPQEPAGEPNIVVSDDDMPTL</sequence>
<evidence type="ECO:0000313" key="2">
    <source>
        <dbReference type="EMBL" id="APU00361.1"/>
    </source>
</evidence>